<dbReference type="GO" id="GO:0045211">
    <property type="term" value="C:postsynaptic membrane"/>
    <property type="evidence" value="ECO:0007669"/>
    <property type="project" value="UniProtKB-SubCell"/>
</dbReference>
<evidence type="ECO:0000256" key="5">
    <source>
        <dbReference type="ARBA" id="ARBA00022989"/>
    </source>
</evidence>
<dbReference type="GO" id="GO:0038023">
    <property type="term" value="F:signaling receptor activity"/>
    <property type="evidence" value="ECO:0007669"/>
    <property type="project" value="InterPro"/>
</dbReference>
<dbReference type="FunFam" id="3.40.190.10:FF:000060">
    <property type="entry name" value="Glutamate receptor ionotropic, kainate 1"/>
    <property type="match status" value="1"/>
</dbReference>
<keyword evidence="3 19" id="KW-0812">Transmembrane</keyword>
<evidence type="ECO:0000256" key="11">
    <source>
        <dbReference type="ARBA" id="ARBA00023257"/>
    </source>
</evidence>
<keyword evidence="1" id="KW-0813">Transport</keyword>
<feature type="disulfide bond" evidence="17">
    <location>
        <begin position="737"/>
        <end position="793"/>
    </location>
</feature>
<dbReference type="InterPro" id="IPR015683">
    <property type="entry name" value="Ionotropic_Glu_rcpt"/>
</dbReference>
<feature type="binding site" evidence="15">
    <location>
        <position position="673"/>
    </location>
    <ligand>
        <name>L-glutamate</name>
        <dbReference type="ChEBI" id="CHEBI:29985"/>
    </ligand>
</feature>
<comment type="caution">
    <text evidence="23">The sequence shown here is derived from an EMBL/GenBank/DDBJ whole genome shotgun (WGS) entry which is preliminary data.</text>
</comment>
<evidence type="ECO:0000256" key="19">
    <source>
        <dbReference type="SAM" id="Phobius"/>
    </source>
</evidence>
<keyword evidence="5 19" id="KW-1133">Transmembrane helix</keyword>
<keyword evidence="12" id="KW-1071">Ligand-gated ion channel</keyword>
<dbReference type="SMART" id="SM00079">
    <property type="entry name" value="PBPe"/>
    <property type="match status" value="1"/>
</dbReference>
<evidence type="ECO:0000256" key="15">
    <source>
        <dbReference type="PIRSR" id="PIRSR601508-1"/>
    </source>
</evidence>
<feature type="transmembrane region" description="Helical" evidence="19">
    <location>
        <begin position="622"/>
        <end position="644"/>
    </location>
</feature>
<comment type="subcellular location">
    <subcellularLocation>
        <location evidence="14">Postsynaptic cell membrane</location>
        <topology evidence="14">Multi-pass membrane protein</topology>
    </subcellularLocation>
</comment>
<dbReference type="InterPro" id="IPR001508">
    <property type="entry name" value="Iono_Glu_rcpt_met"/>
</dbReference>
<evidence type="ECO:0000256" key="17">
    <source>
        <dbReference type="PIRSR" id="PIRSR601508-3"/>
    </source>
</evidence>
<evidence type="ECO:0000313" key="23">
    <source>
        <dbReference type="EMBL" id="KAJ8027932.1"/>
    </source>
</evidence>
<feature type="domain" description="Ionotropic glutamate receptor C-terminal" evidence="21">
    <location>
        <begin position="414"/>
        <end position="789"/>
    </location>
</feature>
<dbReference type="GO" id="GO:0015276">
    <property type="term" value="F:ligand-gated monoatomic ion channel activity"/>
    <property type="evidence" value="ECO:0007669"/>
    <property type="project" value="InterPro"/>
</dbReference>
<dbReference type="InterPro" id="IPR019594">
    <property type="entry name" value="Glu/Gly-bd"/>
</dbReference>
<evidence type="ECO:0000256" key="20">
    <source>
        <dbReference type="SAM" id="SignalP"/>
    </source>
</evidence>
<keyword evidence="10" id="KW-0325">Glycoprotein</keyword>
<keyword evidence="11" id="KW-0628">Postsynaptic cell membrane</keyword>
<dbReference type="PROSITE" id="PS51257">
    <property type="entry name" value="PROKAR_LIPOPROTEIN"/>
    <property type="match status" value="1"/>
</dbReference>
<evidence type="ECO:0000256" key="6">
    <source>
        <dbReference type="ARBA" id="ARBA00023018"/>
    </source>
</evidence>
<feature type="binding site" evidence="15">
    <location>
        <position position="504"/>
    </location>
    <ligand>
        <name>L-glutamate</name>
        <dbReference type="ChEBI" id="CHEBI:29985"/>
    </ligand>
</feature>
<feature type="signal peptide" evidence="20">
    <location>
        <begin position="1"/>
        <end position="21"/>
    </location>
</feature>
<dbReference type="Pfam" id="PF00060">
    <property type="entry name" value="Lig_chan"/>
    <property type="match status" value="1"/>
</dbReference>
<feature type="transmembrane region" description="Helical" evidence="19">
    <location>
        <begin position="540"/>
        <end position="564"/>
    </location>
</feature>
<dbReference type="OrthoDB" id="5984008at2759"/>
<dbReference type="Proteomes" id="UP001152320">
    <property type="component" value="Chromosome 15"/>
</dbReference>
<dbReference type="AlphaFoldDB" id="A0A9Q1BJU2"/>
<evidence type="ECO:0000256" key="10">
    <source>
        <dbReference type="ARBA" id="ARBA00023180"/>
    </source>
</evidence>
<evidence type="ECO:0000256" key="8">
    <source>
        <dbReference type="ARBA" id="ARBA00023136"/>
    </source>
</evidence>
<feature type="transmembrane region" description="Helical" evidence="19">
    <location>
        <begin position="815"/>
        <end position="836"/>
    </location>
</feature>
<keyword evidence="6" id="KW-0770">Synapse</keyword>
<dbReference type="FunFam" id="1.10.287.70:FF:000105">
    <property type="entry name" value="Eye-enriched kainate receptor, isoform A"/>
    <property type="match status" value="1"/>
</dbReference>
<evidence type="ECO:0000256" key="13">
    <source>
        <dbReference type="ARBA" id="ARBA00023303"/>
    </source>
</evidence>
<evidence type="ECO:0000256" key="14">
    <source>
        <dbReference type="ARBA" id="ARBA00034104"/>
    </source>
</evidence>
<dbReference type="Pfam" id="PF01094">
    <property type="entry name" value="ANF_receptor"/>
    <property type="match status" value="1"/>
</dbReference>
<feature type="region of interest" description="Disordered" evidence="18">
    <location>
        <begin position="866"/>
        <end position="904"/>
    </location>
</feature>
<evidence type="ECO:0000259" key="21">
    <source>
        <dbReference type="SMART" id="SM00079"/>
    </source>
</evidence>
<dbReference type="InterPro" id="IPR001320">
    <property type="entry name" value="Iontro_rcpt_C"/>
</dbReference>
<evidence type="ECO:0000256" key="2">
    <source>
        <dbReference type="ARBA" id="ARBA00022475"/>
    </source>
</evidence>
<keyword evidence="17" id="KW-1015">Disulfide bond</keyword>
<keyword evidence="13" id="KW-0407">Ion channel</keyword>
<dbReference type="PANTHER" id="PTHR18966">
    <property type="entry name" value="IONOTROPIC GLUTAMATE RECEPTOR"/>
    <property type="match status" value="1"/>
</dbReference>
<feature type="site" description="Interaction with the cone snail toxin Con-ikot-ikot" evidence="16">
    <location>
        <position position="678"/>
    </location>
</feature>
<dbReference type="SUPFAM" id="SSF53822">
    <property type="entry name" value="Periplasmic binding protein-like I"/>
    <property type="match status" value="1"/>
</dbReference>
<dbReference type="SUPFAM" id="SSF53850">
    <property type="entry name" value="Periplasmic binding protein-like II"/>
    <property type="match status" value="1"/>
</dbReference>
<keyword evidence="9 23" id="KW-0675">Receptor</keyword>
<protein>
    <submittedName>
        <fullName evidence="23">Glutamate receptor 4</fullName>
    </submittedName>
</protein>
<gene>
    <name evidence="23" type="ORF">HOLleu_30029</name>
</gene>
<feature type="binding site" evidence="15">
    <location>
        <position position="724"/>
    </location>
    <ligand>
        <name>L-glutamate</name>
        <dbReference type="ChEBI" id="CHEBI:29985"/>
    </ligand>
</feature>
<keyword evidence="8 19" id="KW-0472">Membrane</keyword>
<dbReference type="Pfam" id="PF10613">
    <property type="entry name" value="Lig_chan-Glu_bd"/>
    <property type="match status" value="1"/>
</dbReference>
<dbReference type="Gene3D" id="3.40.50.2300">
    <property type="match status" value="2"/>
</dbReference>
<sequence length="904" mass="102447">MDRSLQILLVFTFACFLCTDCQFLKFVSLMEVMAKGDARFVGLKRACILSNVRSNQSDYPSTIVTFYQTDVFEPADVIRAWCETLKEGIGFTGQLGLSTIHTMKHYSQVYRIPFLVYNLAPTDFWDDFESQYLISIRPSIIPVLKDVIERHNWSKYAYLFDSDESFLRYANYMQRVPSHEILFKRVQKSNMTSIGLVLDRIQELEVTKVVVDCNHFMTETLLSMLAEKEMVTAAYHYVFLDMDINLATFPTLGGMNLTGFNMVDTNSKFFEYAFGTYHKREDYNSMTTEQKFVGFEASLAFDSSNAAIEAYEKPENGETEITSLNPPCKCDPNSKLRRSPIGATYANRIRNVSFTGITGHVAFNEGGARTNYSVDVLSLHAKTMKKIGHWSTSEGLFINTTLEQSVHSYSAGRVYRVASVIGEPYFMIKEGNVSNGTAKFEGFCVDLMEKINKVLEKKGKNISYKFQKVEDDNYGEPTMHGKWNGAVGDIIDGQRADFAVAGMTITKERQKVVDFTKPFMDFGISIMLKKPERQSRHFDFLGPFSIEIWICLFFALLGITLTLFEVGRFSENEWYTQSNGGEDERINEFKFFNSMWYAIGAFMQQGTEYSPRSMAGRIAGGVCWFFTLIILASYTANLAAFLTMQRMNTPIKSSNDLAKQTEVTYGTRLGGTTSAFFRESTIPTFQTMWQFMNNKEPSPFAQNAEEGWQRVSQSKDGTYAYLLESTTNKYYNQKKPCKTMMVEERLSSSSYGIGVSKSLESLTKELTLAILELRENTQITELETKWWTERGECGQDDEVMSSSGTHSLTLEQLAGLFYILLGGLTIAVLITLLHLIKRTLVEEQINLSRFTSLRFFQSLWNFGGASPSTEKKSVQDSPRTPTISTGSSSRDTAPLTLKVKSNST</sequence>
<keyword evidence="4 20" id="KW-0732">Signal</keyword>
<evidence type="ECO:0000256" key="1">
    <source>
        <dbReference type="ARBA" id="ARBA00022448"/>
    </source>
</evidence>
<organism evidence="23 24">
    <name type="scientific">Holothuria leucospilota</name>
    <name type="common">Black long sea cucumber</name>
    <name type="synonym">Mertensiothuria leucospilota</name>
    <dbReference type="NCBI Taxonomy" id="206669"/>
    <lineage>
        <taxon>Eukaryota</taxon>
        <taxon>Metazoa</taxon>
        <taxon>Echinodermata</taxon>
        <taxon>Eleutherozoa</taxon>
        <taxon>Echinozoa</taxon>
        <taxon>Holothuroidea</taxon>
        <taxon>Aspidochirotacea</taxon>
        <taxon>Aspidochirotida</taxon>
        <taxon>Holothuriidae</taxon>
        <taxon>Holothuria</taxon>
    </lineage>
</organism>
<dbReference type="InterPro" id="IPR001828">
    <property type="entry name" value="ANF_lig-bd_rcpt"/>
</dbReference>
<feature type="domain" description="Ionotropic glutamate receptor L-glutamate and glycine-binding" evidence="22">
    <location>
        <begin position="424"/>
        <end position="492"/>
    </location>
</feature>
<dbReference type="PRINTS" id="PR00177">
    <property type="entry name" value="NMDARECEPTOR"/>
</dbReference>
<evidence type="ECO:0000256" key="3">
    <source>
        <dbReference type="ARBA" id="ARBA00022692"/>
    </source>
</evidence>
<feature type="binding site" evidence="15">
    <location>
        <position position="509"/>
    </location>
    <ligand>
        <name>L-glutamate</name>
        <dbReference type="ChEBI" id="CHEBI:29985"/>
    </ligand>
</feature>
<feature type="chain" id="PRO_5040458550" evidence="20">
    <location>
        <begin position="22"/>
        <end position="904"/>
    </location>
</feature>
<evidence type="ECO:0000259" key="22">
    <source>
        <dbReference type="SMART" id="SM00918"/>
    </source>
</evidence>
<keyword evidence="7" id="KW-0406">Ion transport</keyword>
<proteinExistence type="predicted"/>
<keyword evidence="2" id="KW-1003">Cell membrane</keyword>
<dbReference type="SMART" id="SM00918">
    <property type="entry name" value="Lig_chan-Glu_bd"/>
    <property type="match status" value="1"/>
</dbReference>
<dbReference type="InterPro" id="IPR028082">
    <property type="entry name" value="Peripla_BP_I"/>
</dbReference>
<feature type="disulfide bond" evidence="17">
    <location>
        <begin position="82"/>
        <end position="328"/>
    </location>
</feature>
<reference evidence="23" key="1">
    <citation type="submission" date="2021-10" db="EMBL/GenBank/DDBJ databases">
        <title>Tropical sea cucumber genome reveals ecological adaptation and Cuvierian tubules defense mechanism.</title>
        <authorList>
            <person name="Chen T."/>
        </authorList>
    </citation>
    <scope>NUCLEOTIDE SEQUENCE</scope>
    <source>
        <strain evidence="23">Nanhai2018</strain>
        <tissue evidence="23">Muscle</tissue>
    </source>
</reference>
<evidence type="ECO:0000256" key="7">
    <source>
        <dbReference type="ARBA" id="ARBA00023065"/>
    </source>
</evidence>
<accession>A0A9Q1BJU2</accession>
<evidence type="ECO:0000256" key="18">
    <source>
        <dbReference type="SAM" id="MobiDB-lite"/>
    </source>
</evidence>
<dbReference type="FunFam" id="3.40.190.10:FF:000024">
    <property type="entry name" value="Glutamate receptor, ionotropic, delta 1"/>
    <property type="match status" value="1"/>
</dbReference>
<dbReference type="EMBL" id="JAIZAY010000015">
    <property type="protein sequence ID" value="KAJ8027932.1"/>
    <property type="molecule type" value="Genomic_DNA"/>
</dbReference>
<keyword evidence="24" id="KW-1185">Reference proteome</keyword>
<evidence type="ECO:0000256" key="12">
    <source>
        <dbReference type="ARBA" id="ARBA00023286"/>
    </source>
</evidence>
<evidence type="ECO:0000256" key="16">
    <source>
        <dbReference type="PIRSR" id="PIRSR601508-2"/>
    </source>
</evidence>
<evidence type="ECO:0000256" key="4">
    <source>
        <dbReference type="ARBA" id="ARBA00022729"/>
    </source>
</evidence>
<name>A0A9Q1BJU2_HOLLE</name>
<dbReference type="Gene3D" id="3.40.190.10">
    <property type="entry name" value="Periplasmic binding protein-like II"/>
    <property type="match status" value="2"/>
</dbReference>
<evidence type="ECO:0000256" key="9">
    <source>
        <dbReference type="ARBA" id="ARBA00023170"/>
    </source>
</evidence>
<feature type="compositionally biased region" description="Polar residues" evidence="18">
    <location>
        <begin position="875"/>
        <end position="891"/>
    </location>
</feature>
<evidence type="ECO:0000313" key="24">
    <source>
        <dbReference type="Proteomes" id="UP001152320"/>
    </source>
</evidence>
<dbReference type="Gene3D" id="1.10.287.70">
    <property type="match status" value="1"/>
</dbReference>
<feature type="site" description="Crucial to convey clamshell closure to channel opening" evidence="16">
    <location>
        <position position="651"/>
    </location>
</feature>